<dbReference type="GO" id="GO:0016740">
    <property type="term" value="F:transferase activity"/>
    <property type="evidence" value="ECO:0007669"/>
    <property type="project" value="UniProtKB-KW"/>
</dbReference>
<protein>
    <submittedName>
        <fullName evidence="2">Alpha-1,3-rhamnosyltransferase</fullName>
    </submittedName>
</protein>
<accession>A0A4R2EU79</accession>
<dbReference type="SUPFAM" id="SSF53448">
    <property type="entry name" value="Nucleotide-diphospho-sugar transferases"/>
    <property type="match status" value="1"/>
</dbReference>
<dbReference type="InterPro" id="IPR029044">
    <property type="entry name" value="Nucleotide-diphossugar_trans"/>
</dbReference>
<evidence type="ECO:0000259" key="1">
    <source>
        <dbReference type="Pfam" id="PF00535"/>
    </source>
</evidence>
<gene>
    <name evidence="2" type="ORF">CLV25_10290</name>
</gene>
<keyword evidence="3" id="KW-1185">Reference proteome</keyword>
<dbReference type="Pfam" id="PF00535">
    <property type="entry name" value="Glycos_transf_2"/>
    <property type="match status" value="1"/>
</dbReference>
<comment type="caution">
    <text evidence="2">The sequence shown here is derived from an EMBL/GenBank/DDBJ whole genome shotgun (WGS) entry which is preliminary data.</text>
</comment>
<dbReference type="AlphaFoldDB" id="A0A4R2EU79"/>
<sequence length="315" mass="35632">MDKQNPLVSIVVIAYNSGEYILETLNSAYSQTYANIELIVTDDCSTDNTVELAQEWINVHSSRFVSAKLVKTPKNSGISANCNRGFNEAKGEWVKIIAGDDLLEPSSIQCYMEALPSLPSNLALIHGLVQKFTSKNGANTFTDVWPLDTKTNSFYSNRLSNKEILAIMVDGNRIAAPSILYNRTAVERVGGFDDRYRFMEDYPLHIALISNGYNVAFIDKIVACYRVSDSSISHRNSQRIYSTLYLDSYYRFIFEKIYPLSSFANKLKHKVKYLTYKAVIKVGGNKHNFFTYCVLKLSTLITRTIDRVKRVQGIA</sequence>
<reference evidence="2 3" key="1">
    <citation type="submission" date="2019-03" db="EMBL/GenBank/DDBJ databases">
        <title>Genomic Encyclopedia of Archaeal and Bacterial Type Strains, Phase II (KMG-II): from individual species to whole genera.</title>
        <authorList>
            <person name="Goeker M."/>
        </authorList>
    </citation>
    <scope>NUCLEOTIDE SEQUENCE [LARGE SCALE GENOMIC DNA]</scope>
    <source>
        <strain evidence="2 3">RL-C</strain>
    </source>
</reference>
<dbReference type="OrthoDB" id="1114838at2"/>
<dbReference type="RefSeq" id="WP_131838196.1">
    <property type="nucleotide sequence ID" value="NZ_SLWB01000002.1"/>
</dbReference>
<dbReference type="PANTHER" id="PTHR43685">
    <property type="entry name" value="GLYCOSYLTRANSFERASE"/>
    <property type="match status" value="1"/>
</dbReference>
<organism evidence="2 3">
    <name type="scientific">Acetobacteroides hydrogenigenes</name>
    <dbReference type="NCBI Taxonomy" id="979970"/>
    <lineage>
        <taxon>Bacteria</taxon>
        <taxon>Pseudomonadati</taxon>
        <taxon>Bacteroidota</taxon>
        <taxon>Bacteroidia</taxon>
        <taxon>Bacteroidales</taxon>
        <taxon>Rikenellaceae</taxon>
        <taxon>Acetobacteroides</taxon>
    </lineage>
</organism>
<proteinExistence type="predicted"/>
<name>A0A4R2EU79_9BACT</name>
<dbReference type="InterPro" id="IPR001173">
    <property type="entry name" value="Glyco_trans_2-like"/>
</dbReference>
<keyword evidence="2" id="KW-0808">Transferase</keyword>
<evidence type="ECO:0000313" key="2">
    <source>
        <dbReference type="EMBL" id="TCN72127.1"/>
    </source>
</evidence>
<dbReference type="Proteomes" id="UP000294830">
    <property type="component" value="Unassembled WGS sequence"/>
</dbReference>
<dbReference type="Gene3D" id="3.90.550.10">
    <property type="entry name" value="Spore Coat Polysaccharide Biosynthesis Protein SpsA, Chain A"/>
    <property type="match status" value="1"/>
</dbReference>
<feature type="domain" description="Glycosyltransferase 2-like" evidence="1">
    <location>
        <begin position="9"/>
        <end position="114"/>
    </location>
</feature>
<dbReference type="EMBL" id="SLWB01000002">
    <property type="protein sequence ID" value="TCN72127.1"/>
    <property type="molecule type" value="Genomic_DNA"/>
</dbReference>
<dbReference type="InterPro" id="IPR050834">
    <property type="entry name" value="Glycosyltransf_2"/>
</dbReference>
<evidence type="ECO:0000313" key="3">
    <source>
        <dbReference type="Proteomes" id="UP000294830"/>
    </source>
</evidence>
<dbReference type="PANTHER" id="PTHR43685:SF2">
    <property type="entry name" value="GLYCOSYLTRANSFERASE 2-LIKE DOMAIN-CONTAINING PROTEIN"/>
    <property type="match status" value="1"/>
</dbReference>